<gene>
    <name evidence="9" type="ORF">DD235_13445</name>
</gene>
<evidence type="ECO:0000313" key="9">
    <source>
        <dbReference type="EMBL" id="PWF21934.1"/>
    </source>
</evidence>
<dbReference type="EMBL" id="QETA01000006">
    <property type="protein sequence ID" value="PWF21934.1"/>
    <property type="molecule type" value="Genomic_DNA"/>
</dbReference>
<feature type="domain" description="ResB-like" evidence="8">
    <location>
        <begin position="1"/>
        <end position="656"/>
    </location>
</feature>
<feature type="transmembrane region" description="Helical" evidence="7">
    <location>
        <begin position="148"/>
        <end position="166"/>
    </location>
</feature>
<evidence type="ECO:0000256" key="2">
    <source>
        <dbReference type="ARBA" id="ARBA00022692"/>
    </source>
</evidence>
<sequence>MRFAVSLLVIICIASVVGTVLGQNQSQGTYIDRFGPFWYDVFDKFDIWQVYNSVWFLVIMGFLVVSTTICLIRNVPKMVRDMRSFREHVRAGSLRAFPQRVEQHIDAPAGAIELRMRQWLGRQGYAIRERREGDAVLLAARKGASNRLGYIFAHAAIVVICVGGLLDSELPVRLQIWLGDKKPVVDNMLIREVPESGRLSLNNPSFRANMMLPEGSITQSAIILAREGALVQPLPFSLRLDEFVVDYYSNGMPSRFASKVEVIDWETGDRFDQVIEVNEPLRYKGVTVYQSSFEDGGSSVRLMRYPLRGGQAEGTLVSGVVGESQDLQGNGQAALRLDLSALRPINVEDLTTGQPQPKELGEHVAAVTGSAAGQSNSNLRNVGPSIEYQLIDAAGQAHQFHSYMAPIELEGFPVFLFGARPSPAEDFRYLQLPADENLSLDEFMALRASLNQPELRREAAARFTRENSPAGGPNAEALQNSAERALETFSNGGLQAVAQFIDGNVPEAERERAASIVVRLIGASLESLRDINRERMGLAALPQQGDEALQAQIWTRLAVAALSDLAFYPADSVLTLVDFEQRKASVFQVTRSPGKNIVYLGCLFLVIGVFAMFYIRDRRIWIWLKPEPGADGPAASTSLLAAMTSQKRTLDFLREFSQFRQMLERMAPAADDQTQQAAPAAPSPTEKTS</sequence>
<evidence type="ECO:0000256" key="1">
    <source>
        <dbReference type="ARBA" id="ARBA00004141"/>
    </source>
</evidence>
<protein>
    <submittedName>
        <fullName evidence="9">Cytochrome C biogenesis protein ResB</fullName>
    </submittedName>
</protein>
<feature type="compositionally biased region" description="Low complexity" evidence="6">
    <location>
        <begin position="668"/>
        <end position="680"/>
    </location>
</feature>
<accession>A0A2V1JV19</accession>
<evidence type="ECO:0000259" key="8">
    <source>
        <dbReference type="Pfam" id="PF05140"/>
    </source>
</evidence>
<comment type="subcellular location">
    <subcellularLocation>
        <location evidence="1">Membrane</location>
        <topology evidence="1">Multi-pass membrane protein</topology>
    </subcellularLocation>
</comment>
<dbReference type="PANTHER" id="PTHR31566">
    <property type="entry name" value="CYTOCHROME C BIOGENESIS PROTEIN CCS1, CHLOROPLASTIC"/>
    <property type="match status" value="1"/>
</dbReference>
<comment type="caution">
    <text evidence="9">The sequence shown here is derived from an EMBL/GenBank/DDBJ whole genome shotgun (WGS) entry which is preliminary data.</text>
</comment>
<evidence type="ECO:0000256" key="4">
    <source>
        <dbReference type="ARBA" id="ARBA00022989"/>
    </source>
</evidence>
<feature type="transmembrane region" description="Helical" evidence="7">
    <location>
        <begin position="54"/>
        <end position="76"/>
    </location>
</feature>
<keyword evidence="10" id="KW-1185">Reference proteome</keyword>
<organism evidence="9 10">
    <name type="scientific">Corticimicrobacter populi</name>
    <dbReference type="NCBI Taxonomy" id="2175229"/>
    <lineage>
        <taxon>Bacteria</taxon>
        <taxon>Pseudomonadati</taxon>
        <taxon>Pseudomonadota</taxon>
        <taxon>Betaproteobacteria</taxon>
        <taxon>Burkholderiales</taxon>
        <taxon>Alcaligenaceae</taxon>
        <taxon>Corticimicrobacter</taxon>
    </lineage>
</organism>
<dbReference type="AlphaFoldDB" id="A0A2V1JV19"/>
<dbReference type="GO" id="GO:0016020">
    <property type="term" value="C:membrane"/>
    <property type="evidence" value="ECO:0007669"/>
    <property type="project" value="UniProtKB-SubCell"/>
</dbReference>
<proteinExistence type="predicted"/>
<dbReference type="PANTHER" id="PTHR31566:SF0">
    <property type="entry name" value="CYTOCHROME C BIOGENESIS PROTEIN CCS1, CHLOROPLASTIC"/>
    <property type="match status" value="1"/>
</dbReference>
<dbReference type="Proteomes" id="UP000245212">
    <property type="component" value="Unassembled WGS sequence"/>
</dbReference>
<keyword evidence="4 7" id="KW-1133">Transmembrane helix</keyword>
<keyword evidence="2 7" id="KW-0812">Transmembrane</keyword>
<evidence type="ECO:0000256" key="6">
    <source>
        <dbReference type="SAM" id="MobiDB-lite"/>
    </source>
</evidence>
<dbReference type="InterPro" id="IPR023494">
    <property type="entry name" value="Cyt_c_bgen_Ccs1/CcsB/ResB"/>
</dbReference>
<keyword evidence="5 7" id="KW-0472">Membrane</keyword>
<dbReference type="GO" id="GO:0017004">
    <property type="term" value="P:cytochrome complex assembly"/>
    <property type="evidence" value="ECO:0007669"/>
    <property type="project" value="UniProtKB-KW"/>
</dbReference>
<evidence type="ECO:0000256" key="7">
    <source>
        <dbReference type="SAM" id="Phobius"/>
    </source>
</evidence>
<evidence type="ECO:0000256" key="5">
    <source>
        <dbReference type="ARBA" id="ARBA00023136"/>
    </source>
</evidence>
<dbReference type="Pfam" id="PF05140">
    <property type="entry name" value="ResB"/>
    <property type="match status" value="1"/>
</dbReference>
<name>A0A2V1JV19_9BURK</name>
<feature type="transmembrane region" description="Helical" evidence="7">
    <location>
        <begin position="597"/>
        <end position="615"/>
    </location>
</feature>
<feature type="region of interest" description="Disordered" evidence="6">
    <location>
        <begin position="668"/>
        <end position="689"/>
    </location>
</feature>
<keyword evidence="3" id="KW-0201">Cytochrome c-type biogenesis</keyword>
<evidence type="ECO:0000256" key="3">
    <source>
        <dbReference type="ARBA" id="ARBA00022748"/>
    </source>
</evidence>
<reference evidence="10" key="1">
    <citation type="submission" date="2018-05" db="EMBL/GenBank/DDBJ databases">
        <authorList>
            <person name="Li Y."/>
        </authorList>
    </citation>
    <scope>NUCLEOTIDE SEQUENCE [LARGE SCALE GENOMIC DNA]</scope>
    <source>
        <strain evidence="10">3d-2-2</strain>
    </source>
</reference>
<evidence type="ECO:0000313" key="10">
    <source>
        <dbReference type="Proteomes" id="UP000245212"/>
    </source>
</evidence>
<dbReference type="InterPro" id="IPR007816">
    <property type="entry name" value="ResB-like_domain"/>
</dbReference>